<dbReference type="Gene3D" id="1.25.40.90">
    <property type="match status" value="1"/>
</dbReference>
<dbReference type="GO" id="GO:0006397">
    <property type="term" value="P:mRNA processing"/>
    <property type="evidence" value="ECO:0007669"/>
    <property type="project" value="UniProtKB-KW"/>
</dbReference>
<feature type="domain" description="SURP motif" evidence="3">
    <location>
        <begin position="27"/>
        <end position="71"/>
    </location>
</feature>
<evidence type="ECO:0000256" key="2">
    <source>
        <dbReference type="SAM" id="MobiDB-lite"/>
    </source>
</evidence>
<dbReference type="PROSITE" id="PS50128">
    <property type="entry name" value="SURP"/>
    <property type="match status" value="1"/>
</dbReference>
<dbReference type="PANTHER" id="PTHR12323:SF0">
    <property type="entry name" value="CALCIUM HOMEOSTASIS ENDOPLASMIC RETICULUM PROTEIN"/>
    <property type="match status" value="1"/>
</dbReference>
<dbReference type="EMBL" id="JBEAFC010000009">
    <property type="protein sequence ID" value="KAL1540558.1"/>
    <property type="molecule type" value="Genomic_DNA"/>
</dbReference>
<dbReference type="Proteomes" id="UP001567538">
    <property type="component" value="Unassembled WGS sequence"/>
</dbReference>
<dbReference type="InterPro" id="IPR000061">
    <property type="entry name" value="Surp"/>
</dbReference>
<evidence type="ECO:0000313" key="5">
    <source>
        <dbReference type="Proteomes" id="UP001567538"/>
    </source>
</evidence>
<dbReference type="Pfam" id="PF01805">
    <property type="entry name" value="Surp"/>
    <property type="match status" value="1"/>
</dbReference>
<reference evidence="4 5" key="1">
    <citation type="submission" date="2024-06" db="EMBL/GenBank/DDBJ databases">
        <title>A chromosome level genome sequence of Diviner's sage (Salvia divinorum).</title>
        <authorList>
            <person name="Ford S.A."/>
            <person name="Ro D.-K."/>
            <person name="Ness R.W."/>
            <person name="Phillips M.A."/>
        </authorList>
    </citation>
    <scope>NUCLEOTIDE SEQUENCE [LARGE SCALE GENOMIC DNA]</scope>
    <source>
        <strain evidence="4">SAF-2024a</strain>
        <tissue evidence="4">Leaf</tissue>
    </source>
</reference>
<evidence type="ECO:0000256" key="1">
    <source>
        <dbReference type="ARBA" id="ARBA00022664"/>
    </source>
</evidence>
<dbReference type="GO" id="GO:0005634">
    <property type="term" value="C:nucleus"/>
    <property type="evidence" value="ECO:0007669"/>
    <property type="project" value="UniProtKB-ARBA"/>
</dbReference>
<dbReference type="SMART" id="SM00648">
    <property type="entry name" value="SWAP"/>
    <property type="match status" value="1"/>
</dbReference>
<organism evidence="4 5">
    <name type="scientific">Salvia divinorum</name>
    <name type="common">Maria pastora</name>
    <name type="synonym">Diviner's sage</name>
    <dbReference type="NCBI Taxonomy" id="28513"/>
    <lineage>
        <taxon>Eukaryota</taxon>
        <taxon>Viridiplantae</taxon>
        <taxon>Streptophyta</taxon>
        <taxon>Embryophyta</taxon>
        <taxon>Tracheophyta</taxon>
        <taxon>Spermatophyta</taxon>
        <taxon>Magnoliopsida</taxon>
        <taxon>eudicotyledons</taxon>
        <taxon>Gunneridae</taxon>
        <taxon>Pentapetalae</taxon>
        <taxon>asterids</taxon>
        <taxon>lamiids</taxon>
        <taxon>Lamiales</taxon>
        <taxon>Lamiaceae</taxon>
        <taxon>Nepetoideae</taxon>
        <taxon>Mentheae</taxon>
        <taxon>Salviinae</taxon>
        <taxon>Salvia</taxon>
        <taxon>Salvia subgen. Calosphace</taxon>
    </lineage>
</organism>
<keyword evidence="1" id="KW-0507">mRNA processing</keyword>
<dbReference type="AlphaFoldDB" id="A0ABD1GC02"/>
<dbReference type="Gene3D" id="1.10.10.790">
    <property type="entry name" value="Surp module"/>
    <property type="match status" value="1"/>
</dbReference>
<protein>
    <submittedName>
        <fullName evidence="4">Calcium homeostasis endoplasmic reticulum protein-like</fullName>
    </submittedName>
</protein>
<keyword evidence="5" id="KW-1185">Reference proteome</keyword>
<feature type="region of interest" description="Disordered" evidence="2">
    <location>
        <begin position="1"/>
        <end position="23"/>
    </location>
</feature>
<accession>A0ABD1GC02</accession>
<proteinExistence type="predicted"/>
<evidence type="ECO:0000313" key="4">
    <source>
        <dbReference type="EMBL" id="KAL1540558.1"/>
    </source>
</evidence>
<sequence length="243" mass="27519">MDRPPHDYGAPYGQQQATPSDPELQKRIDKLVEYAVKTGLEFEAVVREREQDNLSYGFLFGGEGHNYYRYKLWMETRPLMGPFNPPFPASIPVLHPPNSMMSPAPINAPNSSAGGYAEQQHPPFSPFIEQQHPHHSQPMVGHSHSEFDQPYRPFKGLSKPLPSDVEMEMNGVLNSLTGTKEVLSLDDSERQLNIVYLANDILFDSLQRRVNPLELNNEALAFKPVLGSMLANIYHNPHDRDEN</sequence>
<gene>
    <name evidence="4" type="ORF">AAHA92_24896</name>
</gene>
<name>A0ABD1GC02_SALDI</name>
<dbReference type="InterPro" id="IPR035967">
    <property type="entry name" value="SWAP/Surp_sf"/>
</dbReference>
<dbReference type="SUPFAM" id="SSF109905">
    <property type="entry name" value="Surp module (SWAP domain)"/>
    <property type="match status" value="1"/>
</dbReference>
<dbReference type="Pfam" id="PF04818">
    <property type="entry name" value="CID"/>
    <property type="match status" value="1"/>
</dbReference>
<dbReference type="PANTHER" id="PTHR12323">
    <property type="entry name" value="SR-RELATED CTD ASSOCIATED FACTOR 6"/>
    <property type="match status" value="1"/>
</dbReference>
<dbReference type="InterPro" id="IPR008942">
    <property type="entry name" value="ENTH_VHS"/>
</dbReference>
<comment type="caution">
    <text evidence="4">The sequence shown here is derived from an EMBL/GenBank/DDBJ whole genome shotgun (WGS) entry which is preliminary data.</text>
</comment>
<evidence type="ECO:0000259" key="3">
    <source>
        <dbReference type="PROSITE" id="PS50128"/>
    </source>
</evidence>
<dbReference type="InterPro" id="IPR006569">
    <property type="entry name" value="CID_dom"/>
</dbReference>